<evidence type="ECO:0000313" key="3">
    <source>
        <dbReference type="Proteomes" id="UP000271889"/>
    </source>
</evidence>
<feature type="region of interest" description="Disordered" evidence="1">
    <location>
        <begin position="1"/>
        <end position="50"/>
    </location>
</feature>
<dbReference type="OrthoDB" id="10627777at2759"/>
<organism evidence="2 3">
    <name type="scientific">Cylicostephanus goldi</name>
    <name type="common">Nematode worm</name>
    <dbReference type="NCBI Taxonomy" id="71465"/>
    <lineage>
        <taxon>Eukaryota</taxon>
        <taxon>Metazoa</taxon>
        <taxon>Ecdysozoa</taxon>
        <taxon>Nematoda</taxon>
        <taxon>Chromadorea</taxon>
        <taxon>Rhabditida</taxon>
        <taxon>Rhabditina</taxon>
        <taxon>Rhabditomorpha</taxon>
        <taxon>Strongyloidea</taxon>
        <taxon>Strongylidae</taxon>
        <taxon>Cylicostephanus</taxon>
    </lineage>
</organism>
<name>A0A3P7N9A4_CYLGO</name>
<evidence type="ECO:0000313" key="2">
    <source>
        <dbReference type="EMBL" id="VDN31998.1"/>
    </source>
</evidence>
<accession>A0A3P7N9A4</accession>
<proteinExistence type="predicted"/>
<feature type="compositionally biased region" description="Basic and acidic residues" evidence="1">
    <location>
        <begin position="27"/>
        <end position="39"/>
    </location>
</feature>
<gene>
    <name evidence="2" type="ORF">CGOC_LOCUS11989</name>
</gene>
<dbReference type="EMBL" id="UYRV01119925">
    <property type="protein sequence ID" value="VDN31998.1"/>
    <property type="molecule type" value="Genomic_DNA"/>
</dbReference>
<sequence length="239" mass="27456">MASAMETAAQKVLEEKTDIISSSEVSEDLRKPSVPEIQKDQSSPSSTELSEKDLQNLYDIFRYVASAFTKEEFSTRLRDSYPVWEVISSHLILAKRPSKAPRDESPDDIGDWWKYIPDPKQPAKSPLEEPAVHVDVSSRYLPYEKRSTESPRKFIDDDDVEFIPKGKSYPRRKIIQYRVFAHPTIIELFFSDQLPLLVDFTVFCRQSMTFHPSKLGLTQTIADLDIKSDNSVFAQLFVD</sequence>
<dbReference type="AlphaFoldDB" id="A0A3P7N9A4"/>
<reference evidence="2 3" key="1">
    <citation type="submission" date="2018-11" db="EMBL/GenBank/DDBJ databases">
        <authorList>
            <consortium name="Pathogen Informatics"/>
        </authorList>
    </citation>
    <scope>NUCLEOTIDE SEQUENCE [LARGE SCALE GENOMIC DNA]</scope>
</reference>
<evidence type="ECO:0000256" key="1">
    <source>
        <dbReference type="SAM" id="MobiDB-lite"/>
    </source>
</evidence>
<keyword evidence="3" id="KW-1185">Reference proteome</keyword>
<protein>
    <submittedName>
        <fullName evidence="2">Uncharacterized protein</fullName>
    </submittedName>
</protein>
<dbReference type="Proteomes" id="UP000271889">
    <property type="component" value="Unassembled WGS sequence"/>
</dbReference>